<name>A0A6M3XK45_9ZZZZ</name>
<reference evidence="2" key="1">
    <citation type="submission" date="2020-03" db="EMBL/GenBank/DDBJ databases">
        <title>The deep terrestrial virosphere.</title>
        <authorList>
            <person name="Holmfeldt K."/>
            <person name="Nilsson E."/>
            <person name="Simone D."/>
            <person name="Lopez-Fernandez M."/>
            <person name="Wu X."/>
            <person name="de Brujin I."/>
            <person name="Lundin D."/>
            <person name="Andersson A."/>
            <person name="Bertilsson S."/>
            <person name="Dopson M."/>
        </authorList>
    </citation>
    <scope>NUCLEOTIDE SEQUENCE</scope>
    <source>
        <strain evidence="2">TM448B01236</strain>
    </source>
</reference>
<protein>
    <recommendedName>
        <fullName evidence="1">DUF5675 domain-containing protein</fullName>
    </recommendedName>
</protein>
<proteinExistence type="predicted"/>
<organism evidence="2">
    <name type="scientific">viral metagenome</name>
    <dbReference type="NCBI Taxonomy" id="1070528"/>
    <lineage>
        <taxon>unclassified sequences</taxon>
        <taxon>metagenomes</taxon>
        <taxon>organismal metagenomes</taxon>
    </lineage>
</organism>
<dbReference type="EMBL" id="MT144720">
    <property type="protein sequence ID" value="QJH98172.1"/>
    <property type="molecule type" value="Genomic_DNA"/>
</dbReference>
<sequence>MKLKRIAFSEHGTFGVLIDNGVPFCLTLERPWLNNKKGESCIPAGLYTCKRTISPRFGETFEVTRVLGRSHILIHKGNIADDSHGCIILGEQYEKLGGRPAVLSSSKAFKEFMGKNSGIDEFELLIVDLGK</sequence>
<evidence type="ECO:0000259" key="1">
    <source>
        <dbReference type="Pfam" id="PF18925"/>
    </source>
</evidence>
<accession>A0A6M3XK45</accession>
<evidence type="ECO:0000313" key="2">
    <source>
        <dbReference type="EMBL" id="QJH98172.1"/>
    </source>
</evidence>
<gene>
    <name evidence="2" type="ORF">TM448B01236_0007</name>
</gene>
<feature type="domain" description="DUF5675" evidence="1">
    <location>
        <begin position="2"/>
        <end position="114"/>
    </location>
</feature>
<dbReference type="AlphaFoldDB" id="A0A6M3XK45"/>
<dbReference type="InterPro" id="IPR043732">
    <property type="entry name" value="DUF5675"/>
</dbReference>
<dbReference type="Pfam" id="PF18925">
    <property type="entry name" value="DUF5675"/>
    <property type="match status" value="1"/>
</dbReference>